<feature type="transmembrane region" description="Helical" evidence="6">
    <location>
        <begin position="272"/>
        <end position="288"/>
    </location>
</feature>
<feature type="transmembrane region" description="Helical" evidence="6">
    <location>
        <begin position="91"/>
        <end position="115"/>
    </location>
</feature>
<dbReference type="InterPro" id="IPR037185">
    <property type="entry name" value="EmrE-like"/>
</dbReference>
<gene>
    <name evidence="8" type="ORF">EV695_2985</name>
</gene>
<dbReference type="InterPro" id="IPR050638">
    <property type="entry name" value="AA-Vitamin_Transporters"/>
</dbReference>
<keyword evidence="3 6" id="KW-0812">Transmembrane</keyword>
<dbReference type="Pfam" id="PF00892">
    <property type="entry name" value="EamA"/>
    <property type="match status" value="2"/>
</dbReference>
<protein>
    <submittedName>
        <fullName evidence="8">Threonine/homoserine efflux transporter RhtA</fullName>
    </submittedName>
</protein>
<evidence type="ECO:0000313" key="8">
    <source>
        <dbReference type="EMBL" id="TCJ85020.1"/>
    </source>
</evidence>
<feature type="transmembrane region" description="Helical" evidence="6">
    <location>
        <begin position="7"/>
        <end position="24"/>
    </location>
</feature>
<feature type="domain" description="EamA" evidence="7">
    <location>
        <begin position="152"/>
        <end position="288"/>
    </location>
</feature>
<keyword evidence="4 6" id="KW-1133">Transmembrane helix</keyword>
<organism evidence="8 9">
    <name type="scientific">Cocleimonas flava</name>
    <dbReference type="NCBI Taxonomy" id="634765"/>
    <lineage>
        <taxon>Bacteria</taxon>
        <taxon>Pseudomonadati</taxon>
        <taxon>Pseudomonadota</taxon>
        <taxon>Gammaproteobacteria</taxon>
        <taxon>Thiotrichales</taxon>
        <taxon>Thiotrichaceae</taxon>
        <taxon>Cocleimonas</taxon>
    </lineage>
</organism>
<dbReference type="InterPro" id="IPR000620">
    <property type="entry name" value="EamA_dom"/>
</dbReference>
<proteinExistence type="inferred from homology"/>
<evidence type="ECO:0000256" key="6">
    <source>
        <dbReference type="SAM" id="Phobius"/>
    </source>
</evidence>
<comment type="similarity">
    <text evidence="2">Belongs to the EamA transporter family.</text>
</comment>
<evidence type="ECO:0000259" key="7">
    <source>
        <dbReference type="Pfam" id="PF00892"/>
    </source>
</evidence>
<evidence type="ECO:0000256" key="4">
    <source>
        <dbReference type="ARBA" id="ARBA00022989"/>
    </source>
</evidence>
<keyword evidence="9" id="KW-1185">Reference proteome</keyword>
<feature type="transmembrane region" description="Helical" evidence="6">
    <location>
        <begin position="178"/>
        <end position="201"/>
    </location>
</feature>
<feature type="domain" description="EamA" evidence="7">
    <location>
        <begin position="7"/>
        <end position="138"/>
    </location>
</feature>
<dbReference type="PANTHER" id="PTHR32322">
    <property type="entry name" value="INNER MEMBRANE TRANSPORTER"/>
    <property type="match status" value="1"/>
</dbReference>
<evidence type="ECO:0000256" key="1">
    <source>
        <dbReference type="ARBA" id="ARBA00004141"/>
    </source>
</evidence>
<comment type="subcellular location">
    <subcellularLocation>
        <location evidence="1">Membrane</location>
        <topology evidence="1">Multi-pass membrane protein</topology>
    </subcellularLocation>
</comment>
<reference evidence="8 9" key="1">
    <citation type="submission" date="2019-03" db="EMBL/GenBank/DDBJ databases">
        <title>Genomic Encyclopedia of Type Strains, Phase IV (KMG-IV): sequencing the most valuable type-strain genomes for metagenomic binning, comparative biology and taxonomic classification.</title>
        <authorList>
            <person name="Goeker M."/>
        </authorList>
    </citation>
    <scope>NUCLEOTIDE SEQUENCE [LARGE SCALE GENOMIC DNA]</scope>
    <source>
        <strain evidence="8 9">DSM 24830</strain>
    </source>
</reference>
<dbReference type="EMBL" id="SMFQ01000004">
    <property type="protein sequence ID" value="TCJ85020.1"/>
    <property type="molecule type" value="Genomic_DNA"/>
</dbReference>
<dbReference type="AlphaFoldDB" id="A0A4R1EW74"/>
<feature type="transmembrane region" description="Helical" evidence="6">
    <location>
        <begin position="151"/>
        <end position="171"/>
    </location>
</feature>
<evidence type="ECO:0000256" key="3">
    <source>
        <dbReference type="ARBA" id="ARBA00022692"/>
    </source>
</evidence>
<feature type="transmembrane region" description="Helical" evidence="6">
    <location>
        <begin position="36"/>
        <end position="54"/>
    </location>
</feature>
<feature type="transmembrane region" description="Helical" evidence="6">
    <location>
        <begin position="66"/>
        <end position="85"/>
    </location>
</feature>
<dbReference type="PANTHER" id="PTHR32322:SF2">
    <property type="entry name" value="EAMA DOMAIN-CONTAINING PROTEIN"/>
    <property type="match status" value="1"/>
</dbReference>
<dbReference type="Proteomes" id="UP000294887">
    <property type="component" value="Unassembled WGS sequence"/>
</dbReference>
<name>A0A4R1EW74_9GAMM</name>
<evidence type="ECO:0000256" key="2">
    <source>
        <dbReference type="ARBA" id="ARBA00007362"/>
    </source>
</evidence>
<feature type="transmembrane region" description="Helical" evidence="6">
    <location>
        <begin position="216"/>
        <end position="238"/>
    </location>
</feature>
<dbReference type="GO" id="GO:0016020">
    <property type="term" value="C:membrane"/>
    <property type="evidence" value="ECO:0007669"/>
    <property type="project" value="UniProtKB-SubCell"/>
</dbReference>
<evidence type="ECO:0000256" key="5">
    <source>
        <dbReference type="ARBA" id="ARBA00023136"/>
    </source>
</evidence>
<evidence type="ECO:0000313" key="9">
    <source>
        <dbReference type="Proteomes" id="UP000294887"/>
    </source>
</evidence>
<feature type="transmembrane region" description="Helical" evidence="6">
    <location>
        <begin position="250"/>
        <end position="266"/>
    </location>
</feature>
<comment type="caution">
    <text evidence="8">The sequence shown here is derived from an EMBL/GenBank/DDBJ whole genome shotgun (WGS) entry which is preliminary data.</text>
</comment>
<sequence>MQKYLPYLTFLLLALAWGCTFVFIKIANEFISAEQIAFYRVFLGFLLVAVYGIISKSFDREHLKHWKHLIAIAVLASLMHFLFFAKGTVLLNSGIAGALSGSIPLFAFVLSIAFIKEEHATWVKLGGILLGFFGVVLIANPFNAGAGSANLYGVMYLLLGSAAVGASFVYAKKYIAPLGISVIALTAYQLGLGLLMMIPFIDFTGILNVWSTPKAIASTIIGLGLINTAIASIAYYYVVDKLGAVRASSVTYLPPVIAMIIAVFLLGEEIQTLDYIALALIFAGMLLLREKTASEPL</sequence>
<accession>A0A4R1EW74</accession>
<dbReference type="SUPFAM" id="SSF103481">
    <property type="entry name" value="Multidrug resistance efflux transporter EmrE"/>
    <property type="match status" value="2"/>
</dbReference>
<keyword evidence="5 6" id="KW-0472">Membrane</keyword>
<feature type="transmembrane region" description="Helical" evidence="6">
    <location>
        <begin position="122"/>
        <end position="139"/>
    </location>
</feature>